<evidence type="ECO:0000313" key="6">
    <source>
        <dbReference type="EMBL" id="KUL30674.1"/>
    </source>
</evidence>
<feature type="transmembrane region" description="Helical" evidence="5">
    <location>
        <begin position="290"/>
        <end position="311"/>
    </location>
</feature>
<dbReference type="InterPro" id="IPR052951">
    <property type="entry name" value="Tellurite_res_ion_channel"/>
</dbReference>
<dbReference type="InterPro" id="IPR004695">
    <property type="entry name" value="SLAC1/Mae1/Ssu1/TehA"/>
</dbReference>
<comment type="subcellular location">
    <subcellularLocation>
        <location evidence="1">Membrane</location>
        <topology evidence="1">Multi-pass membrane protein</topology>
    </subcellularLocation>
</comment>
<dbReference type="EMBL" id="LMBR01000081">
    <property type="protein sequence ID" value="KUL30674.1"/>
    <property type="molecule type" value="Genomic_DNA"/>
</dbReference>
<feature type="transmembrane region" description="Helical" evidence="5">
    <location>
        <begin position="90"/>
        <end position="106"/>
    </location>
</feature>
<protein>
    <submittedName>
        <fullName evidence="6">C4-dicarboxylate ABC transporter</fullName>
    </submittedName>
</protein>
<keyword evidence="2 5" id="KW-0812">Transmembrane</keyword>
<feature type="transmembrane region" description="Helical" evidence="5">
    <location>
        <begin position="265"/>
        <end position="284"/>
    </location>
</feature>
<evidence type="ECO:0000256" key="4">
    <source>
        <dbReference type="ARBA" id="ARBA00023136"/>
    </source>
</evidence>
<dbReference type="PANTHER" id="PTHR37955:SF1">
    <property type="entry name" value="DEP DOMAIN-CONTAINING PROTEIN"/>
    <property type="match status" value="1"/>
</dbReference>
<feature type="transmembrane region" description="Helical" evidence="5">
    <location>
        <begin position="235"/>
        <end position="253"/>
    </location>
</feature>
<proteinExistence type="predicted"/>
<feature type="transmembrane region" description="Helical" evidence="5">
    <location>
        <begin position="148"/>
        <end position="166"/>
    </location>
</feature>
<reference evidence="6 7" key="1">
    <citation type="submission" date="2015-10" db="EMBL/GenBank/DDBJ databases">
        <title>Draft Genome Sequence of Chlorobium limicola strain Frasassi Growing under Artificial Lighting in the Frasassi Cave System.</title>
        <authorList>
            <person name="Mansor M."/>
            <person name="Macalady J."/>
        </authorList>
    </citation>
    <scope>NUCLEOTIDE SEQUENCE [LARGE SCALE GENOMIC DNA]</scope>
    <source>
        <strain evidence="6 7">Frasassi</strain>
    </source>
</reference>
<dbReference type="InterPro" id="IPR038665">
    <property type="entry name" value="Voltage-dep_anion_channel_sf"/>
</dbReference>
<sequence length="326" mass="36990">MTTEALHGGQPSKLRNFHITFFAIVLGMAGFTLAIQKAGGLLDLLIPASDILLYVTLVMFVVVSAVYLMKAVTNPDTISHEWNHPIKINFFPLIAKIFLVLSVVYLERNMQISYYMWVTGVILQLLASIFIISSWITQTHFKIEHMTPGWFIPIVGAIIVPIAGVKHGFVEVSWFFFSVGLIFWMALFTIVMYRIVFHASIPERLLPTLFILFAPPAIGFIAYNKLAGGELDAFARILYYFSLFMFILVLFRLPMLARINFYLSWWAYSFPVAAKALATLLMFSLTKDPFFRNLAIFEVGFLVLIIAILLVRTTMAMVKGEICIED</sequence>
<feature type="transmembrane region" description="Helical" evidence="5">
    <location>
        <begin position="21"/>
        <end position="39"/>
    </location>
</feature>
<evidence type="ECO:0000313" key="7">
    <source>
        <dbReference type="Proteomes" id="UP000053937"/>
    </source>
</evidence>
<feature type="transmembrane region" description="Helical" evidence="5">
    <location>
        <begin position="172"/>
        <end position="193"/>
    </location>
</feature>
<dbReference type="Pfam" id="PF03595">
    <property type="entry name" value="SLAC1"/>
    <property type="match status" value="1"/>
</dbReference>
<dbReference type="Proteomes" id="UP000053937">
    <property type="component" value="Unassembled WGS sequence"/>
</dbReference>
<keyword evidence="7" id="KW-1185">Reference proteome</keyword>
<evidence type="ECO:0000256" key="3">
    <source>
        <dbReference type="ARBA" id="ARBA00022989"/>
    </source>
</evidence>
<evidence type="ECO:0000256" key="2">
    <source>
        <dbReference type="ARBA" id="ARBA00022692"/>
    </source>
</evidence>
<dbReference type="AlphaFoldDB" id="A0A101JPH4"/>
<keyword evidence="4 5" id="KW-0472">Membrane</keyword>
<evidence type="ECO:0000256" key="5">
    <source>
        <dbReference type="SAM" id="Phobius"/>
    </source>
</evidence>
<dbReference type="Gene3D" id="1.50.10.150">
    <property type="entry name" value="Voltage-dependent anion channel"/>
    <property type="match status" value="1"/>
</dbReference>
<feature type="transmembrane region" description="Helical" evidence="5">
    <location>
        <begin position="112"/>
        <end position="136"/>
    </location>
</feature>
<dbReference type="CDD" id="cd09323">
    <property type="entry name" value="TDT_SLAC1_like"/>
    <property type="match status" value="1"/>
</dbReference>
<dbReference type="GO" id="GO:0046583">
    <property type="term" value="F:monoatomic cation efflux transmembrane transporter activity"/>
    <property type="evidence" value="ECO:0007669"/>
    <property type="project" value="TreeGrafter"/>
</dbReference>
<comment type="caution">
    <text evidence="6">The sequence shown here is derived from an EMBL/GenBank/DDBJ whole genome shotgun (WGS) entry which is preliminary data.</text>
</comment>
<dbReference type="OrthoDB" id="958273at2"/>
<organism evidence="6 7">
    <name type="scientific">Chlorobium limicola</name>
    <dbReference type="NCBI Taxonomy" id="1092"/>
    <lineage>
        <taxon>Bacteria</taxon>
        <taxon>Pseudomonadati</taxon>
        <taxon>Chlorobiota</taxon>
        <taxon>Chlorobiia</taxon>
        <taxon>Chlorobiales</taxon>
        <taxon>Chlorobiaceae</taxon>
        <taxon>Chlorobium/Pelodictyon group</taxon>
        <taxon>Chlorobium</taxon>
    </lineage>
</organism>
<evidence type="ECO:0000256" key="1">
    <source>
        <dbReference type="ARBA" id="ARBA00004141"/>
    </source>
</evidence>
<dbReference type="GO" id="GO:0005886">
    <property type="term" value="C:plasma membrane"/>
    <property type="evidence" value="ECO:0007669"/>
    <property type="project" value="TreeGrafter"/>
</dbReference>
<dbReference type="PANTHER" id="PTHR37955">
    <property type="entry name" value="TELLURITE RESISTANCE PROTEIN TEHA"/>
    <property type="match status" value="1"/>
</dbReference>
<dbReference type="RefSeq" id="WP_059138693.1">
    <property type="nucleotide sequence ID" value="NZ_LMBR01000081.1"/>
</dbReference>
<accession>A0A101JPH4</accession>
<keyword evidence="3 5" id="KW-1133">Transmembrane helix</keyword>
<feature type="transmembrane region" description="Helical" evidence="5">
    <location>
        <begin position="51"/>
        <end position="69"/>
    </location>
</feature>
<gene>
    <name evidence="6" type="ORF">ASB62_03750</name>
</gene>
<name>A0A101JPH4_CHLLI</name>
<feature type="transmembrane region" description="Helical" evidence="5">
    <location>
        <begin position="205"/>
        <end position="223"/>
    </location>
</feature>